<accession>H8L2H7</accession>
<reference evidence="1" key="1">
    <citation type="submission" date="2012-02" db="EMBL/GenBank/DDBJ databases">
        <title>The complete genome of Frateuria aurantia DSM 6220.</title>
        <authorList>
            <consortium name="US DOE Joint Genome Institute (JGI-PGF)"/>
            <person name="Lucas S."/>
            <person name="Copeland A."/>
            <person name="Lapidus A."/>
            <person name="Glavina del Rio T."/>
            <person name="Dalin E."/>
            <person name="Tice H."/>
            <person name="Bruce D."/>
            <person name="Goodwin L."/>
            <person name="Pitluck S."/>
            <person name="Peters L."/>
            <person name="Ovchinnikova G."/>
            <person name="Teshima H."/>
            <person name="Kyrpides N."/>
            <person name="Mavromatis K."/>
            <person name="Ivanova N."/>
            <person name="Brettin T."/>
            <person name="Detter J.C."/>
            <person name="Han C."/>
            <person name="Larimer F."/>
            <person name="Land M."/>
            <person name="Hauser L."/>
            <person name="Markowitz V."/>
            <person name="Cheng J.-F."/>
            <person name="Hugenholtz P."/>
            <person name="Woyke T."/>
            <person name="Wu D."/>
            <person name="Brambilla E."/>
            <person name="Klenk H.-P."/>
            <person name="Eisen J.A."/>
        </authorList>
    </citation>
    <scope>NUCLEOTIDE SEQUENCE</scope>
    <source>
        <strain evidence="1">DSM 6220</strain>
    </source>
</reference>
<protein>
    <submittedName>
        <fullName evidence="1">Uncharacterized protein</fullName>
    </submittedName>
</protein>
<gene>
    <name evidence="1" type="ordered locus">Fraau_0980</name>
</gene>
<dbReference type="RefSeq" id="WP_014402450.1">
    <property type="nucleotide sequence ID" value="NC_017033.1"/>
</dbReference>
<evidence type="ECO:0000313" key="2">
    <source>
        <dbReference type="Proteomes" id="UP000005234"/>
    </source>
</evidence>
<dbReference type="Proteomes" id="UP000005234">
    <property type="component" value="Chromosome"/>
</dbReference>
<dbReference type="OrthoDB" id="5999161at2"/>
<evidence type="ECO:0000313" key="1">
    <source>
        <dbReference type="EMBL" id="AFC85444.1"/>
    </source>
</evidence>
<dbReference type="STRING" id="767434.Fraau_0980"/>
<dbReference type="Pfam" id="PF16786">
    <property type="entry name" value="RecA_dep_nuc"/>
    <property type="match status" value="1"/>
</dbReference>
<dbReference type="InterPro" id="IPR031875">
    <property type="entry name" value="RecA_dep_nuc"/>
</dbReference>
<name>H8L2H7_FRAAD</name>
<dbReference type="eggNOG" id="ENOG5031DY5">
    <property type="taxonomic scope" value="Bacteria"/>
</dbReference>
<dbReference type="Gene3D" id="3.30.40.190">
    <property type="match status" value="1"/>
</dbReference>
<organism evidence="1 2">
    <name type="scientific">Frateuria aurantia (strain ATCC 33424 / DSM 6220 / KCTC 2777 / LMG 1558 / NBRC 3245 / NCIMB 13370)</name>
    <name type="common">Acetobacter aurantius</name>
    <dbReference type="NCBI Taxonomy" id="767434"/>
    <lineage>
        <taxon>Bacteria</taxon>
        <taxon>Pseudomonadati</taxon>
        <taxon>Pseudomonadota</taxon>
        <taxon>Gammaproteobacteria</taxon>
        <taxon>Lysobacterales</taxon>
        <taxon>Rhodanobacteraceae</taxon>
        <taxon>Frateuria</taxon>
    </lineage>
</organism>
<dbReference type="HOGENOM" id="CLU_139169_0_0_6"/>
<keyword evidence="2" id="KW-1185">Reference proteome</keyword>
<dbReference type="KEGG" id="fau:Fraau_0980"/>
<dbReference type="AlphaFoldDB" id="H8L2H7"/>
<proteinExistence type="predicted"/>
<sequence length="129" mass="14164">MKGGRHAAQATAVQRDRIVMVKELGCICCQMNRAAGRPTAFFGVAEAHHLLSGGRRRGHEYTIGLCPWHHRAVPPFESAGTADMVRMFGPSVATGSRAFHERYGTDDELLEYQEQLLAGARAVMREVAV</sequence>
<dbReference type="EMBL" id="CP003350">
    <property type="protein sequence ID" value="AFC85444.1"/>
    <property type="molecule type" value="Genomic_DNA"/>
</dbReference>